<name>A0A2W1JER6_9CYAN</name>
<dbReference type="RefSeq" id="WP_110987446.1">
    <property type="nucleotide sequence ID" value="NZ_CAWNWM010000012.1"/>
</dbReference>
<reference evidence="2 3" key="1">
    <citation type="journal article" date="2018" name="Sci. Rep.">
        <title>A novel species of the marine cyanobacterium Acaryochloris with a unique pigment content and lifestyle.</title>
        <authorList>
            <person name="Partensky F."/>
            <person name="Six C."/>
            <person name="Ratin M."/>
            <person name="Garczarek L."/>
            <person name="Vaulot D."/>
            <person name="Probert I."/>
            <person name="Calteau A."/>
            <person name="Gourvil P."/>
            <person name="Marie D."/>
            <person name="Grebert T."/>
            <person name="Bouchier C."/>
            <person name="Le Panse S."/>
            <person name="Gachenot M."/>
            <person name="Rodriguez F."/>
            <person name="Garrido J.L."/>
        </authorList>
    </citation>
    <scope>NUCLEOTIDE SEQUENCE [LARGE SCALE GENOMIC DNA]</scope>
    <source>
        <strain evidence="2 3">RCC1774</strain>
    </source>
</reference>
<sequence length="88" mass="10035">MTLVPCNVCGTLNSEDTEICLSCEFPIKGRRRPVIFQWAALLLLLPFAITGLSLAFNWLRPQRPPSSPAERTARFTVDNQHQTDRLFF</sequence>
<dbReference type="Proteomes" id="UP000248857">
    <property type="component" value="Unassembled WGS sequence"/>
</dbReference>
<protein>
    <submittedName>
        <fullName evidence="2">Uncharacterized protein</fullName>
    </submittedName>
</protein>
<keyword evidence="1" id="KW-1133">Transmembrane helix</keyword>
<dbReference type="EMBL" id="PQWO01000012">
    <property type="protein sequence ID" value="PZD72158.1"/>
    <property type="molecule type" value="Genomic_DNA"/>
</dbReference>
<evidence type="ECO:0000313" key="2">
    <source>
        <dbReference type="EMBL" id="PZD72158.1"/>
    </source>
</evidence>
<keyword evidence="1" id="KW-0472">Membrane</keyword>
<accession>A0A2W1JER6</accession>
<organism evidence="2 3">
    <name type="scientific">Acaryochloris thomasi RCC1774</name>
    <dbReference type="NCBI Taxonomy" id="1764569"/>
    <lineage>
        <taxon>Bacteria</taxon>
        <taxon>Bacillati</taxon>
        <taxon>Cyanobacteriota</taxon>
        <taxon>Cyanophyceae</taxon>
        <taxon>Acaryochloridales</taxon>
        <taxon>Acaryochloridaceae</taxon>
        <taxon>Acaryochloris</taxon>
        <taxon>Acaryochloris thomasi</taxon>
    </lineage>
</organism>
<proteinExistence type="predicted"/>
<gene>
    <name evidence="2" type="ORF">C1752_04046</name>
</gene>
<dbReference type="AlphaFoldDB" id="A0A2W1JER6"/>
<dbReference type="OrthoDB" id="516639at2"/>
<keyword evidence="3" id="KW-1185">Reference proteome</keyword>
<evidence type="ECO:0000313" key="3">
    <source>
        <dbReference type="Proteomes" id="UP000248857"/>
    </source>
</evidence>
<keyword evidence="1" id="KW-0812">Transmembrane</keyword>
<comment type="caution">
    <text evidence="2">The sequence shown here is derived from an EMBL/GenBank/DDBJ whole genome shotgun (WGS) entry which is preliminary data.</text>
</comment>
<feature type="transmembrane region" description="Helical" evidence="1">
    <location>
        <begin position="35"/>
        <end position="59"/>
    </location>
</feature>
<evidence type="ECO:0000256" key="1">
    <source>
        <dbReference type="SAM" id="Phobius"/>
    </source>
</evidence>